<evidence type="ECO:0000313" key="6">
    <source>
        <dbReference type="EMBL" id="GAD93391.1"/>
    </source>
</evidence>
<feature type="region of interest" description="Disordered" evidence="4">
    <location>
        <begin position="1"/>
        <end position="22"/>
    </location>
</feature>
<keyword evidence="1" id="KW-0479">Metal-binding</keyword>
<feature type="compositionally biased region" description="Polar residues" evidence="4">
    <location>
        <begin position="49"/>
        <end position="61"/>
    </location>
</feature>
<dbReference type="GO" id="GO:0016925">
    <property type="term" value="P:protein sumoylation"/>
    <property type="evidence" value="ECO:0007669"/>
    <property type="project" value="TreeGrafter"/>
</dbReference>
<dbReference type="eggNOG" id="KOG2169">
    <property type="taxonomic scope" value="Eukaryota"/>
</dbReference>
<feature type="compositionally biased region" description="Basic and acidic residues" evidence="4">
    <location>
        <begin position="1065"/>
        <end position="1084"/>
    </location>
</feature>
<feature type="domain" description="SP-RING-type" evidence="5">
    <location>
        <begin position="975"/>
        <end position="1021"/>
    </location>
</feature>
<evidence type="ECO:0000313" key="7">
    <source>
        <dbReference type="Proteomes" id="UP000018001"/>
    </source>
</evidence>
<dbReference type="InterPro" id="IPR013083">
    <property type="entry name" value="Znf_RING/FYVE/PHD"/>
</dbReference>
<evidence type="ECO:0000256" key="2">
    <source>
        <dbReference type="ARBA" id="ARBA00022771"/>
    </source>
</evidence>
<feature type="region of interest" description="Disordered" evidence="4">
    <location>
        <begin position="498"/>
        <end position="582"/>
    </location>
</feature>
<evidence type="ECO:0000256" key="1">
    <source>
        <dbReference type="ARBA" id="ARBA00022723"/>
    </source>
</evidence>
<dbReference type="EMBL" id="BAUL01000055">
    <property type="protein sequence ID" value="GAD93391.1"/>
    <property type="molecule type" value="Genomic_DNA"/>
</dbReference>
<dbReference type="PANTHER" id="PTHR10782">
    <property type="entry name" value="ZINC FINGER MIZ DOMAIN-CONTAINING PROTEIN"/>
    <property type="match status" value="1"/>
</dbReference>
<feature type="compositionally biased region" description="Polar residues" evidence="4">
    <location>
        <begin position="68"/>
        <end position="84"/>
    </location>
</feature>
<dbReference type="AlphaFoldDB" id="V5FUN3"/>
<dbReference type="Proteomes" id="UP000018001">
    <property type="component" value="Unassembled WGS sequence"/>
</dbReference>
<keyword evidence="3" id="KW-0862">Zinc</keyword>
<gene>
    <name evidence="6" type="ORF">PVAR5_2001</name>
</gene>
<proteinExistence type="predicted"/>
<dbReference type="GO" id="GO:0008270">
    <property type="term" value="F:zinc ion binding"/>
    <property type="evidence" value="ECO:0007669"/>
    <property type="project" value="UniProtKB-KW"/>
</dbReference>
<dbReference type="GO" id="GO:0061665">
    <property type="term" value="F:SUMO ligase activity"/>
    <property type="evidence" value="ECO:0007669"/>
    <property type="project" value="TreeGrafter"/>
</dbReference>
<reference evidence="7" key="1">
    <citation type="journal article" date="2014" name="Genome Announc.">
        <title>Draft genome sequence of the formaldehyde-resistant fungus Byssochlamys spectabilis No. 5 (anamorph Paecilomyces variotii No. 5) (NBRC109023).</title>
        <authorList>
            <person name="Oka T."/>
            <person name="Ekino K."/>
            <person name="Fukuda K."/>
            <person name="Nomura Y."/>
        </authorList>
    </citation>
    <scope>NUCLEOTIDE SEQUENCE [LARGE SCALE GENOMIC DNA]</scope>
    <source>
        <strain evidence="7">No. 5 / NBRC 109023</strain>
    </source>
</reference>
<feature type="region of interest" description="Disordered" evidence="4">
    <location>
        <begin position="40"/>
        <end position="130"/>
    </location>
</feature>
<dbReference type="InParanoid" id="V5FUN3"/>
<sequence length="1115" mass="122846">MSPRAQQNGQTSNRAAGWAFETSNSTLNKFLGGTRRAWMSGAAVHHSPSAPTRTQANSQSRPLVAPGQISSPASAAPTNIQLPSNGPPAPQTVTTDTAPISPITPVQKHSNIPVSIKQSPPPESELPEHGLSSAARDVGQISVLPSPEPSNGSRTSPAVLVDAEKGGNREADLNVLQSRLGQVESASATNGSQAGNTESLTATCRAGLAASGSVKPQNTAGGSTDQTLHRDKRPRIEVSHPTHSPTTLMPVVHEANRADSAGSASPSSDDFFWDCCLHALSQLGSASLTFSLSETVEMPRVRLLQEACRSEDLFYITLHQVFCLHTFAPSEFAKLTGFSNSQESGFGVIQRLLLDNRRLSGDFLRWCVNFPFSMSHMLQNAKYRDTLQQIGHSLSLLSAHWAFFEQETRRRSYPPLIDELVVRFHIISSTLQGVIFTAICRRHIKARDDNCFQRFLSLFERNRQNYLRRFADPRSTMEQMQRENEELVRGYMSLWKQSGPRNELQPQPSPSPVATQRAGQMASVPASTGSVHATPLARNSVRPSVQSPSIPILLSQPYSHSPPSRNTLQSHVLPPHSGQNVQEGPAQQILSNLVSPVQMPRRQHGAQSLSPTYFQQHCAISQAQPQNSRTYSYMPPMYSVPSQQMPSQMAQVPQVTQAQAQAGAPRRRGRPPLNVQTSAQPAPVVSGASVASPMHNRFIPYLPARMAQQQPAPPPHSPRRGPVSQYLLPAPGAIPPPRAHPSPVYASIHQLHLRDPARKQVRQGPEGEVEEELFQYLHSFAVIPTCLGQTETIFGFTFNVSNDALCKLPRDNMFPDGRRATRVLSNENRLYRLRCIKAPTSSQSVSEDAWVAAESVWPSVFYLHVNGKEMFVRRKTHHAKDLPLDITPNLGEGSNEITLHFLRSQEERDSLLYALAVEVLEIADLKRVQSLVRPLAASDSRLQIQQRLSVSATDEELSVVNDYITIGLIDPFMAQIFDVPARGRSCKHQECFDLDAYFSTRASKSGNGPMKENWKCPICREDCRPQNLVIDEFLVEVRAELQRSGKLKEARAIHVKADGTWQPKVEQDLPKEESRAPAKRKLSEMESQTPPLQAQSQSAGGTPQVAKAPEIIELD</sequence>
<dbReference type="OrthoDB" id="27975at2759"/>
<name>V5FUN3_BYSSN</name>
<feature type="region of interest" description="Disordered" evidence="4">
    <location>
        <begin position="656"/>
        <end position="687"/>
    </location>
</feature>
<feature type="compositionally biased region" description="Polar residues" evidence="4">
    <location>
        <begin position="107"/>
        <end position="118"/>
    </location>
</feature>
<feature type="compositionally biased region" description="Polar residues" evidence="4">
    <location>
        <begin position="498"/>
        <end position="518"/>
    </location>
</feature>
<feature type="compositionally biased region" description="Polar residues" evidence="4">
    <location>
        <begin position="214"/>
        <end position="226"/>
    </location>
</feature>
<organism evidence="6 7">
    <name type="scientific">Byssochlamys spectabilis (strain No. 5 / NBRC 109023)</name>
    <name type="common">Paecilomyces variotii</name>
    <dbReference type="NCBI Taxonomy" id="1356009"/>
    <lineage>
        <taxon>Eukaryota</taxon>
        <taxon>Fungi</taxon>
        <taxon>Dikarya</taxon>
        <taxon>Ascomycota</taxon>
        <taxon>Pezizomycotina</taxon>
        <taxon>Eurotiomycetes</taxon>
        <taxon>Eurotiomycetidae</taxon>
        <taxon>Eurotiales</taxon>
        <taxon>Thermoascaceae</taxon>
        <taxon>Paecilomyces</taxon>
    </lineage>
</organism>
<feature type="region of interest" description="Disordered" evidence="4">
    <location>
        <begin position="210"/>
        <end position="247"/>
    </location>
</feature>
<evidence type="ECO:0000259" key="5">
    <source>
        <dbReference type="Pfam" id="PF02891"/>
    </source>
</evidence>
<dbReference type="InterPro" id="IPR004181">
    <property type="entry name" value="Znf_MIZ"/>
</dbReference>
<comment type="caution">
    <text evidence="6">The sequence shown here is derived from an EMBL/GenBank/DDBJ whole genome shotgun (WGS) entry which is preliminary data.</text>
</comment>
<dbReference type="Gene3D" id="3.30.40.10">
    <property type="entry name" value="Zinc/RING finger domain, C3HC4 (zinc finger)"/>
    <property type="match status" value="1"/>
</dbReference>
<evidence type="ECO:0000256" key="4">
    <source>
        <dbReference type="SAM" id="MobiDB-lite"/>
    </source>
</evidence>
<feature type="compositionally biased region" description="Polar residues" evidence="4">
    <location>
        <begin position="1085"/>
        <end position="1101"/>
    </location>
</feature>
<feature type="compositionally biased region" description="Polar residues" evidence="4">
    <location>
        <begin position="556"/>
        <end position="570"/>
    </location>
</feature>
<feature type="region of interest" description="Disordered" evidence="4">
    <location>
        <begin position="1063"/>
        <end position="1115"/>
    </location>
</feature>
<keyword evidence="7" id="KW-1185">Reference proteome</keyword>
<evidence type="ECO:0000256" key="3">
    <source>
        <dbReference type="ARBA" id="ARBA00022833"/>
    </source>
</evidence>
<keyword evidence="2" id="KW-0863">Zinc-finger</keyword>
<dbReference type="PANTHER" id="PTHR10782:SF4">
    <property type="entry name" value="TONALLI, ISOFORM E"/>
    <property type="match status" value="1"/>
</dbReference>
<accession>V5FUN3</accession>
<feature type="compositionally biased region" description="Polar residues" evidence="4">
    <location>
        <begin position="1"/>
        <end position="14"/>
    </location>
</feature>
<dbReference type="Pfam" id="PF02891">
    <property type="entry name" value="zf-MIZ"/>
    <property type="match status" value="1"/>
</dbReference>
<dbReference type="HOGENOM" id="CLU_008180_0_0_1"/>
<protein>
    <submittedName>
        <fullName evidence="6">MIZ zinc finger domain protein</fullName>
    </submittedName>
</protein>
<dbReference type="GO" id="GO:0000785">
    <property type="term" value="C:chromatin"/>
    <property type="evidence" value="ECO:0007669"/>
    <property type="project" value="TreeGrafter"/>
</dbReference>